<name>A0A9D3ZFY4_9ROSI</name>
<feature type="non-terminal residue" evidence="1">
    <location>
        <position position="72"/>
    </location>
</feature>
<dbReference type="OrthoDB" id="1740512at2759"/>
<proteinExistence type="predicted"/>
<protein>
    <submittedName>
        <fullName evidence="1">Uncharacterized protein</fullName>
    </submittedName>
</protein>
<evidence type="ECO:0000313" key="1">
    <source>
        <dbReference type="EMBL" id="KAH1032077.1"/>
    </source>
</evidence>
<comment type="caution">
    <text evidence="1">The sequence shown here is derived from an EMBL/GenBank/DDBJ whole genome shotgun (WGS) entry which is preliminary data.</text>
</comment>
<reference evidence="1 2" key="1">
    <citation type="journal article" date="2021" name="Plant Biotechnol. J.">
        <title>Multi-omics assisted identification of the key and species-specific regulatory components of drought-tolerant mechanisms in Gossypium stocksii.</title>
        <authorList>
            <person name="Yu D."/>
            <person name="Ke L."/>
            <person name="Zhang D."/>
            <person name="Wu Y."/>
            <person name="Sun Y."/>
            <person name="Mei J."/>
            <person name="Sun J."/>
            <person name="Sun Y."/>
        </authorList>
    </citation>
    <scope>NUCLEOTIDE SEQUENCE [LARGE SCALE GENOMIC DNA]</scope>
    <source>
        <strain evidence="2">cv. E1</strain>
        <tissue evidence="1">Leaf</tissue>
    </source>
</reference>
<sequence length="72" mass="8295">MVIFFKQLEVDYIFFSPSITEKTEDFATILKDSDVNATIKAKHDKDKKNDKSAKSSWDTLEKKYGANEFGIK</sequence>
<dbReference type="Proteomes" id="UP000828251">
    <property type="component" value="Unassembled WGS sequence"/>
</dbReference>
<dbReference type="AlphaFoldDB" id="A0A9D3ZFY4"/>
<keyword evidence="2" id="KW-1185">Reference proteome</keyword>
<evidence type="ECO:0000313" key="2">
    <source>
        <dbReference type="Proteomes" id="UP000828251"/>
    </source>
</evidence>
<dbReference type="EMBL" id="JAIQCV010000013">
    <property type="protein sequence ID" value="KAH1032077.1"/>
    <property type="molecule type" value="Genomic_DNA"/>
</dbReference>
<gene>
    <name evidence="1" type="ORF">J1N35_044251</name>
</gene>
<organism evidence="1 2">
    <name type="scientific">Gossypium stocksii</name>
    <dbReference type="NCBI Taxonomy" id="47602"/>
    <lineage>
        <taxon>Eukaryota</taxon>
        <taxon>Viridiplantae</taxon>
        <taxon>Streptophyta</taxon>
        <taxon>Embryophyta</taxon>
        <taxon>Tracheophyta</taxon>
        <taxon>Spermatophyta</taxon>
        <taxon>Magnoliopsida</taxon>
        <taxon>eudicotyledons</taxon>
        <taxon>Gunneridae</taxon>
        <taxon>Pentapetalae</taxon>
        <taxon>rosids</taxon>
        <taxon>malvids</taxon>
        <taxon>Malvales</taxon>
        <taxon>Malvaceae</taxon>
        <taxon>Malvoideae</taxon>
        <taxon>Gossypium</taxon>
    </lineage>
</organism>
<accession>A0A9D3ZFY4</accession>